<accession>A0A7M1SSX5</accession>
<evidence type="ECO:0000256" key="6">
    <source>
        <dbReference type="ARBA" id="ARBA00023136"/>
    </source>
</evidence>
<protein>
    <submittedName>
        <fullName evidence="10">Sugar ABC transporter permease</fullName>
    </submittedName>
</protein>
<keyword evidence="6 7" id="KW-0472">Membrane</keyword>
<evidence type="ECO:0000256" key="3">
    <source>
        <dbReference type="ARBA" id="ARBA00022475"/>
    </source>
</evidence>
<feature type="transmembrane region" description="Helical" evidence="7">
    <location>
        <begin position="34"/>
        <end position="62"/>
    </location>
</feature>
<keyword evidence="2 7" id="KW-0813">Transport</keyword>
<dbReference type="PANTHER" id="PTHR30193">
    <property type="entry name" value="ABC TRANSPORTER PERMEASE PROTEIN"/>
    <property type="match status" value="1"/>
</dbReference>
<name>A0A7M1SSX5_9MICO</name>
<evidence type="ECO:0000256" key="1">
    <source>
        <dbReference type="ARBA" id="ARBA00004651"/>
    </source>
</evidence>
<feature type="transmembrane region" description="Helical" evidence="7">
    <location>
        <begin position="96"/>
        <end position="117"/>
    </location>
</feature>
<dbReference type="AlphaFoldDB" id="A0A7M1SSX5"/>
<evidence type="ECO:0000259" key="9">
    <source>
        <dbReference type="PROSITE" id="PS50928"/>
    </source>
</evidence>
<gene>
    <name evidence="10" type="ORF">IM660_18755</name>
</gene>
<dbReference type="SUPFAM" id="SSF161098">
    <property type="entry name" value="MetI-like"/>
    <property type="match status" value="1"/>
</dbReference>
<keyword evidence="5 7" id="KW-1133">Transmembrane helix</keyword>
<sequence length="315" mass="34552">MTNTVTHPQPTRTRSGTPAAKLTRGRLHRKERQAGWLLVAPAGLHVFIWVGLPLIVALILSFTRYELPAKPRFIGFENFVEAFGKESFRTAVLNTFIMTGVAVPVSMTIALCIALLLNQGLKGQGFFRTAVFMPHITATVAVAVVWLWIYNPDSTGLLNKAIEIFGIGPVSWLGYPDLALGSVIVMLIWQGIGIKMLIYLAALQGLPLDLDEAARIDGANVVQRFLHIKVPLLRPATFFVLVTSIIQSFQVFDQIFILTSGGPANATTVITYQIYLSAFEASRMGYASAQSIVLFTFLIFLAIFSRRVVGGTDAH</sequence>
<dbReference type="InterPro" id="IPR000515">
    <property type="entry name" value="MetI-like"/>
</dbReference>
<dbReference type="PANTHER" id="PTHR30193:SF41">
    <property type="entry name" value="DIACETYLCHITOBIOSE UPTAKE SYSTEM PERMEASE PROTEIN NGCF"/>
    <property type="match status" value="1"/>
</dbReference>
<feature type="compositionally biased region" description="Polar residues" evidence="8">
    <location>
        <begin position="1"/>
        <end position="16"/>
    </location>
</feature>
<dbReference type="PROSITE" id="PS50928">
    <property type="entry name" value="ABC_TM1"/>
    <property type="match status" value="1"/>
</dbReference>
<dbReference type="RefSeq" id="WP_193497270.1">
    <property type="nucleotide sequence ID" value="NZ_CP063169.1"/>
</dbReference>
<comment type="similarity">
    <text evidence="7">Belongs to the binding-protein-dependent transport system permease family.</text>
</comment>
<dbReference type="GO" id="GO:0055085">
    <property type="term" value="P:transmembrane transport"/>
    <property type="evidence" value="ECO:0007669"/>
    <property type="project" value="InterPro"/>
</dbReference>
<dbReference type="EMBL" id="CP063169">
    <property type="protein sequence ID" value="QOR70595.1"/>
    <property type="molecule type" value="Genomic_DNA"/>
</dbReference>
<keyword evidence="3" id="KW-1003">Cell membrane</keyword>
<evidence type="ECO:0000256" key="7">
    <source>
        <dbReference type="RuleBase" id="RU363032"/>
    </source>
</evidence>
<feature type="domain" description="ABC transmembrane type-1" evidence="9">
    <location>
        <begin position="92"/>
        <end position="305"/>
    </location>
</feature>
<dbReference type="InterPro" id="IPR051393">
    <property type="entry name" value="ABC_transporter_permease"/>
</dbReference>
<feature type="transmembrane region" description="Helical" evidence="7">
    <location>
        <begin position="232"/>
        <end position="249"/>
    </location>
</feature>
<dbReference type="KEGG" id="halt:IM660_18755"/>
<evidence type="ECO:0000256" key="5">
    <source>
        <dbReference type="ARBA" id="ARBA00022989"/>
    </source>
</evidence>
<feature type="transmembrane region" description="Helical" evidence="7">
    <location>
        <begin position="178"/>
        <end position="202"/>
    </location>
</feature>
<reference evidence="10 11" key="1">
    <citation type="submission" date="2020-10" db="EMBL/GenBank/DDBJ databases">
        <title>Haloactinobacterium sp. RN3S43, a bacterium isolated from saline soil.</title>
        <authorList>
            <person name="Sun J.-Q."/>
        </authorList>
    </citation>
    <scope>NUCLEOTIDE SEQUENCE [LARGE SCALE GENOMIC DNA]</scope>
    <source>
        <strain evidence="10 11">RN3S43</strain>
    </source>
</reference>
<feature type="transmembrane region" description="Helical" evidence="7">
    <location>
        <begin position="129"/>
        <end position="149"/>
    </location>
</feature>
<keyword evidence="4 7" id="KW-0812">Transmembrane</keyword>
<dbReference type="Gene3D" id="1.10.3720.10">
    <property type="entry name" value="MetI-like"/>
    <property type="match status" value="1"/>
</dbReference>
<organism evidence="10 11">
    <name type="scientific">Ruania alkalisoli</name>
    <dbReference type="NCBI Taxonomy" id="2779775"/>
    <lineage>
        <taxon>Bacteria</taxon>
        <taxon>Bacillati</taxon>
        <taxon>Actinomycetota</taxon>
        <taxon>Actinomycetes</taxon>
        <taxon>Micrococcales</taxon>
        <taxon>Ruaniaceae</taxon>
        <taxon>Ruania</taxon>
    </lineage>
</organism>
<dbReference type="CDD" id="cd06261">
    <property type="entry name" value="TM_PBP2"/>
    <property type="match status" value="1"/>
</dbReference>
<feature type="region of interest" description="Disordered" evidence="8">
    <location>
        <begin position="1"/>
        <end position="24"/>
    </location>
</feature>
<proteinExistence type="inferred from homology"/>
<dbReference type="GO" id="GO:0005886">
    <property type="term" value="C:plasma membrane"/>
    <property type="evidence" value="ECO:0007669"/>
    <property type="project" value="UniProtKB-SubCell"/>
</dbReference>
<dbReference type="InterPro" id="IPR035906">
    <property type="entry name" value="MetI-like_sf"/>
</dbReference>
<dbReference type="Proteomes" id="UP000593758">
    <property type="component" value="Chromosome"/>
</dbReference>
<comment type="subcellular location">
    <subcellularLocation>
        <location evidence="1 7">Cell membrane</location>
        <topology evidence="1 7">Multi-pass membrane protein</topology>
    </subcellularLocation>
</comment>
<evidence type="ECO:0000256" key="8">
    <source>
        <dbReference type="SAM" id="MobiDB-lite"/>
    </source>
</evidence>
<evidence type="ECO:0000256" key="2">
    <source>
        <dbReference type="ARBA" id="ARBA00022448"/>
    </source>
</evidence>
<evidence type="ECO:0000256" key="4">
    <source>
        <dbReference type="ARBA" id="ARBA00022692"/>
    </source>
</evidence>
<feature type="transmembrane region" description="Helical" evidence="7">
    <location>
        <begin position="287"/>
        <end position="305"/>
    </location>
</feature>
<keyword evidence="11" id="KW-1185">Reference proteome</keyword>
<evidence type="ECO:0000313" key="11">
    <source>
        <dbReference type="Proteomes" id="UP000593758"/>
    </source>
</evidence>
<dbReference type="Pfam" id="PF00528">
    <property type="entry name" value="BPD_transp_1"/>
    <property type="match status" value="1"/>
</dbReference>
<evidence type="ECO:0000313" key="10">
    <source>
        <dbReference type="EMBL" id="QOR70595.1"/>
    </source>
</evidence>